<protein>
    <submittedName>
        <fullName evidence="1">Uncharacterized protein</fullName>
    </submittedName>
</protein>
<dbReference type="AlphaFoldDB" id="A0AAN7I3E4"/>
<organism evidence="1 2">
    <name type="scientific">Mucor velutinosus</name>
    <dbReference type="NCBI Taxonomy" id="708070"/>
    <lineage>
        <taxon>Eukaryota</taxon>
        <taxon>Fungi</taxon>
        <taxon>Fungi incertae sedis</taxon>
        <taxon>Mucoromycota</taxon>
        <taxon>Mucoromycotina</taxon>
        <taxon>Mucoromycetes</taxon>
        <taxon>Mucorales</taxon>
        <taxon>Mucorineae</taxon>
        <taxon>Mucoraceae</taxon>
        <taxon>Mucor</taxon>
    </lineage>
</organism>
<proteinExistence type="predicted"/>
<dbReference type="GeneID" id="89953637"/>
<reference evidence="1 2" key="1">
    <citation type="submission" date="2022-11" db="EMBL/GenBank/DDBJ databases">
        <title>Mucor velutinosus strain NIH1002 WGS.</title>
        <authorList>
            <person name="Subramanian P."/>
            <person name="Mullikin J.C."/>
            <person name="Segre J.A."/>
            <person name="Zelazny A.M."/>
        </authorList>
    </citation>
    <scope>NUCLEOTIDE SEQUENCE [LARGE SCALE GENOMIC DNA]</scope>
    <source>
        <strain evidence="1 2">NIH1002</strain>
    </source>
</reference>
<keyword evidence="2" id="KW-1185">Reference proteome</keyword>
<evidence type="ECO:0000313" key="2">
    <source>
        <dbReference type="Proteomes" id="UP001304243"/>
    </source>
</evidence>
<dbReference type="RefSeq" id="XP_064686377.1">
    <property type="nucleotide sequence ID" value="XM_064829175.1"/>
</dbReference>
<evidence type="ECO:0000313" key="1">
    <source>
        <dbReference type="EMBL" id="KAK4519711.1"/>
    </source>
</evidence>
<dbReference type="EMBL" id="JASEJX010000012">
    <property type="protein sequence ID" value="KAK4519711.1"/>
    <property type="molecule type" value="Genomic_DNA"/>
</dbReference>
<dbReference type="Proteomes" id="UP001304243">
    <property type="component" value="Unassembled WGS sequence"/>
</dbReference>
<comment type="caution">
    <text evidence="1">The sequence shown here is derived from an EMBL/GenBank/DDBJ whole genome shotgun (WGS) entry which is preliminary data.</text>
</comment>
<accession>A0AAN7I3E4</accession>
<gene>
    <name evidence="1" type="ORF">ATC70_009951</name>
</gene>
<sequence>MVGYKRFFRQNIAAKFILFSLIAISLRAQAASIAPRIFNEMVVNSTEGFYDETNNIPRSTAPPTFEMPPLVVCSNNCTLNSPFTGYLDSTKHQDRD</sequence>
<name>A0AAN7I3E4_9FUNG</name>